<dbReference type="Proteomes" id="UP001206925">
    <property type="component" value="Unassembled WGS sequence"/>
</dbReference>
<sequence>MLFSILSHINAITPSALFQRVSAVFQRVSALFQRVSERFSAFRSCFSVVQRCFRAVSARFSAVSARFSAFQSCFSAVSARFSVILRVSDMVVADLAGNNRSAATSNNKFVDIRNWVLQKVEYGKVRLVYRAICANTTCKPLLPLAEVGKGSSQHAKFHMTCLSSHL</sequence>
<reference evidence="1" key="1">
    <citation type="submission" date="2022-06" db="EMBL/GenBank/DDBJ databases">
        <title>Uncovering the hologenomic basis of an extraordinary plant invasion.</title>
        <authorList>
            <person name="Bieker V.C."/>
            <person name="Martin M.D."/>
            <person name="Gilbert T."/>
            <person name="Hodgins K."/>
            <person name="Battlay P."/>
            <person name="Petersen B."/>
            <person name="Wilson J."/>
        </authorList>
    </citation>
    <scope>NUCLEOTIDE SEQUENCE</scope>
    <source>
        <strain evidence="1">AA19_3_7</strain>
        <tissue evidence="1">Leaf</tissue>
    </source>
</reference>
<gene>
    <name evidence="1" type="ORF">M8C21_011046</name>
</gene>
<evidence type="ECO:0000313" key="1">
    <source>
        <dbReference type="EMBL" id="KAI7746745.1"/>
    </source>
</evidence>
<organism evidence="1 2">
    <name type="scientific">Ambrosia artemisiifolia</name>
    <name type="common">Common ragweed</name>
    <dbReference type="NCBI Taxonomy" id="4212"/>
    <lineage>
        <taxon>Eukaryota</taxon>
        <taxon>Viridiplantae</taxon>
        <taxon>Streptophyta</taxon>
        <taxon>Embryophyta</taxon>
        <taxon>Tracheophyta</taxon>
        <taxon>Spermatophyta</taxon>
        <taxon>Magnoliopsida</taxon>
        <taxon>eudicotyledons</taxon>
        <taxon>Gunneridae</taxon>
        <taxon>Pentapetalae</taxon>
        <taxon>asterids</taxon>
        <taxon>campanulids</taxon>
        <taxon>Asterales</taxon>
        <taxon>Asteraceae</taxon>
        <taxon>Asteroideae</taxon>
        <taxon>Heliantheae alliance</taxon>
        <taxon>Heliantheae</taxon>
        <taxon>Ambrosia</taxon>
    </lineage>
</organism>
<dbReference type="EMBL" id="JAMZMK010006899">
    <property type="protein sequence ID" value="KAI7746745.1"/>
    <property type="molecule type" value="Genomic_DNA"/>
</dbReference>
<name>A0AAD5CT07_AMBAR</name>
<proteinExistence type="predicted"/>
<evidence type="ECO:0000313" key="2">
    <source>
        <dbReference type="Proteomes" id="UP001206925"/>
    </source>
</evidence>
<keyword evidence="2" id="KW-1185">Reference proteome</keyword>
<comment type="caution">
    <text evidence="1">The sequence shown here is derived from an EMBL/GenBank/DDBJ whole genome shotgun (WGS) entry which is preliminary data.</text>
</comment>
<accession>A0AAD5CT07</accession>
<protein>
    <submittedName>
        <fullName evidence="1">Uncharacterized protein</fullName>
    </submittedName>
</protein>
<dbReference type="AlphaFoldDB" id="A0AAD5CT07"/>